<organism evidence="6 7">
    <name type="scientific">Dyadobacter flavalbus</name>
    <dbReference type="NCBI Taxonomy" id="2579942"/>
    <lineage>
        <taxon>Bacteria</taxon>
        <taxon>Pseudomonadati</taxon>
        <taxon>Bacteroidota</taxon>
        <taxon>Cytophagia</taxon>
        <taxon>Cytophagales</taxon>
        <taxon>Spirosomataceae</taxon>
        <taxon>Dyadobacter</taxon>
    </lineage>
</organism>
<evidence type="ECO:0000256" key="2">
    <source>
        <dbReference type="ARBA" id="ARBA00022692"/>
    </source>
</evidence>
<protein>
    <submittedName>
        <fullName evidence="6">Amino acid permease</fullName>
    </submittedName>
</protein>
<feature type="transmembrane region" description="Helical" evidence="5">
    <location>
        <begin position="336"/>
        <end position="357"/>
    </location>
</feature>
<reference evidence="6 7" key="1">
    <citation type="submission" date="2019-05" db="EMBL/GenBank/DDBJ databases">
        <authorList>
            <person name="Qu J.-H."/>
        </authorList>
    </citation>
    <scope>NUCLEOTIDE SEQUENCE [LARGE SCALE GENOMIC DNA]</scope>
    <source>
        <strain evidence="6 7">NS28</strain>
    </source>
</reference>
<dbReference type="GO" id="GO:0015179">
    <property type="term" value="F:L-amino acid transmembrane transporter activity"/>
    <property type="evidence" value="ECO:0007669"/>
    <property type="project" value="TreeGrafter"/>
</dbReference>
<evidence type="ECO:0000256" key="3">
    <source>
        <dbReference type="ARBA" id="ARBA00022989"/>
    </source>
</evidence>
<dbReference type="Gene3D" id="1.20.1740.10">
    <property type="entry name" value="Amino acid/polyamine transporter I"/>
    <property type="match status" value="1"/>
</dbReference>
<dbReference type="GO" id="GO:0016020">
    <property type="term" value="C:membrane"/>
    <property type="evidence" value="ECO:0007669"/>
    <property type="project" value="UniProtKB-SubCell"/>
</dbReference>
<dbReference type="OrthoDB" id="9810109at2"/>
<dbReference type="InterPro" id="IPR050598">
    <property type="entry name" value="AminoAcid_Transporter"/>
</dbReference>
<dbReference type="EMBL" id="VBSN01000038">
    <property type="protein sequence ID" value="KAA6439021.1"/>
    <property type="molecule type" value="Genomic_DNA"/>
</dbReference>
<proteinExistence type="predicted"/>
<feature type="transmembrane region" description="Helical" evidence="5">
    <location>
        <begin position="41"/>
        <end position="60"/>
    </location>
</feature>
<feature type="transmembrane region" description="Helical" evidence="5">
    <location>
        <begin position="90"/>
        <end position="113"/>
    </location>
</feature>
<dbReference type="PANTHER" id="PTHR11785:SF512">
    <property type="entry name" value="SOBREMESA, ISOFORM B"/>
    <property type="match status" value="1"/>
</dbReference>
<dbReference type="Pfam" id="PF13520">
    <property type="entry name" value="AA_permease_2"/>
    <property type="match status" value="1"/>
</dbReference>
<feature type="transmembrane region" description="Helical" evidence="5">
    <location>
        <begin position="12"/>
        <end position="29"/>
    </location>
</feature>
<accession>A0A5M8QUP1</accession>
<feature type="transmembrane region" description="Helical" evidence="5">
    <location>
        <begin position="125"/>
        <end position="144"/>
    </location>
</feature>
<feature type="transmembrane region" description="Helical" evidence="5">
    <location>
        <begin position="234"/>
        <end position="259"/>
    </location>
</feature>
<keyword evidence="3 5" id="KW-1133">Transmembrane helix</keyword>
<dbReference type="AlphaFoldDB" id="A0A5M8QUP1"/>
<feature type="transmembrane region" description="Helical" evidence="5">
    <location>
        <begin position="394"/>
        <end position="414"/>
    </location>
</feature>
<comment type="caution">
    <text evidence="6">The sequence shown here is derived from an EMBL/GenBank/DDBJ whole genome shotgun (WGS) entry which is preliminary data.</text>
</comment>
<evidence type="ECO:0000256" key="5">
    <source>
        <dbReference type="SAM" id="Phobius"/>
    </source>
</evidence>
<evidence type="ECO:0000256" key="4">
    <source>
        <dbReference type="ARBA" id="ARBA00023136"/>
    </source>
</evidence>
<comment type="subcellular location">
    <subcellularLocation>
        <location evidence="1">Membrane</location>
        <topology evidence="1">Multi-pass membrane protein</topology>
    </subcellularLocation>
</comment>
<feature type="transmembrane region" description="Helical" evidence="5">
    <location>
        <begin position="363"/>
        <end position="382"/>
    </location>
</feature>
<feature type="transmembrane region" description="Helical" evidence="5">
    <location>
        <begin position="156"/>
        <end position="176"/>
    </location>
</feature>
<feature type="transmembrane region" description="Helical" evidence="5">
    <location>
        <begin position="196"/>
        <end position="214"/>
    </location>
</feature>
<name>A0A5M8QUP1_9BACT</name>
<feature type="transmembrane region" description="Helical" evidence="5">
    <location>
        <begin position="420"/>
        <end position="437"/>
    </location>
</feature>
<dbReference type="Proteomes" id="UP000323994">
    <property type="component" value="Unassembled WGS sequence"/>
</dbReference>
<dbReference type="PANTHER" id="PTHR11785">
    <property type="entry name" value="AMINO ACID TRANSPORTER"/>
    <property type="match status" value="1"/>
</dbReference>
<evidence type="ECO:0000256" key="1">
    <source>
        <dbReference type="ARBA" id="ARBA00004141"/>
    </source>
</evidence>
<evidence type="ECO:0000313" key="6">
    <source>
        <dbReference type="EMBL" id="KAA6439021.1"/>
    </source>
</evidence>
<feature type="transmembrane region" description="Helical" evidence="5">
    <location>
        <begin position="289"/>
        <end position="315"/>
    </location>
</feature>
<sequence length="444" mass="48274">MSSNSLKPSINPVSAIFLVVSAIVGSGIYKKVAPMTAELHSPSLVLLCWALAGALSLMGAMSNAELASMMPGSGGEYIYFRKIYGKFFSFLYGWGSFAVMKTATIAALAHVFSESIHEIIPGLHMLGNASIQIIASLLILFLSYVNHRGVHFGEKLSTYFIAGIVLSILAFVVLALTSGKGNFAHFTATNTQVPTGWKLFAAMFAASLSAFWGYEGWNNIGFAGEEVKNPQRNLPLALGAGTLIVVLLYLMINAVYLYVLPVGRIESLGPGQIAAVEAARVLGGSYGAILLSVLIVLTTFNCTNGTILLSARIFFAMARDGLFIRKAAEIHPVYHTPSFSILMQAIWSIVLVWSGSFDVLTDLLVFASFLFYGAAAFGVILFRKNKMPRPYKVPLWIPAVFSTFCFVLVIVSTINQPMQTLTGLLLICSGIPVYYYYNRKREIE</sequence>
<keyword evidence="4 5" id="KW-0472">Membrane</keyword>
<keyword evidence="2 5" id="KW-0812">Transmembrane</keyword>
<gene>
    <name evidence="6" type="ORF">FEM33_12080</name>
</gene>
<evidence type="ECO:0000313" key="7">
    <source>
        <dbReference type="Proteomes" id="UP000323994"/>
    </source>
</evidence>
<dbReference type="RefSeq" id="WP_139012279.1">
    <property type="nucleotide sequence ID" value="NZ_VBSN01000038.1"/>
</dbReference>
<keyword evidence="7" id="KW-1185">Reference proteome</keyword>
<dbReference type="PIRSF" id="PIRSF006060">
    <property type="entry name" value="AA_transporter"/>
    <property type="match status" value="1"/>
</dbReference>
<dbReference type="InterPro" id="IPR002293">
    <property type="entry name" value="AA/rel_permease1"/>
</dbReference>